<evidence type="ECO:0000313" key="7">
    <source>
        <dbReference type="EMBL" id="RFC65836.1"/>
    </source>
</evidence>
<feature type="region of interest" description="Disordered" evidence="5">
    <location>
        <begin position="137"/>
        <end position="156"/>
    </location>
</feature>
<comment type="caution">
    <text evidence="7">The sequence shown here is derived from an EMBL/GenBank/DDBJ whole genome shotgun (WGS) entry which is preliminary data.</text>
</comment>
<keyword evidence="3 4" id="KW-0408">Iron</keyword>
<evidence type="ECO:0000256" key="5">
    <source>
        <dbReference type="SAM" id="MobiDB-lite"/>
    </source>
</evidence>
<dbReference type="GO" id="GO:0046872">
    <property type="term" value="F:metal ion binding"/>
    <property type="evidence" value="ECO:0007669"/>
    <property type="project" value="UniProtKB-KW"/>
</dbReference>
<dbReference type="GO" id="GO:0020037">
    <property type="term" value="F:heme binding"/>
    <property type="evidence" value="ECO:0007669"/>
    <property type="project" value="InterPro"/>
</dbReference>
<evidence type="ECO:0000256" key="3">
    <source>
        <dbReference type="ARBA" id="ARBA00023004"/>
    </source>
</evidence>
<dbReference type="RefSeq" id="WP_116624944.1">
    <property type="nucleotide sequence ID" value="NZ_QURN01000013.1"/>
</dbReference>
<evidence type="ECO:0000256" key="1">
    <source>
        <dbReference type="ARBA" id="ARBA00022617"/>
    </source>
</evidence>
<dbReference type="Gene3D" id="1.10.760.10">
    <property type="entry name" value="Cytochrome c-like domain"/>
    <property type="match status" value="1"/>
</dbReference>
<feature type="region of interest" description="Disordered" evidence="5">
    <location>
        <begin position="60"/>
        <end position="81"/>
    </location>
</feature>
<dbReference type="EMBL" id="QURN01000013">
    <property type="protein sequence ID" value="RFC65836.1"/>
    <property type="molecule type" value="Genomic_DNA"/>
</dbReference>
<reference evidence="8" key="1">
    <citation type="submission" date="2018-08" db="EMBL/GenBank/DDBJ databases">
        <authorList>
            <person name="Im W.T."/>
        </authorList>
    </citation>
    <scope>NUCLEOTIDE SEQUENCE [LARGE SCALE GENOMIC DNA]</scope>
    <source>
        <strain evidence="8">LA-28</strain>
    </source>
</reference>
<feature type="domain" description="Cytochrome c" evidence="6">
    <location>
        <begin position="34"/>
        <end position="132"/>
    </location>
</feature>
<dbReference type="InterPro" id="IPR036909">
    <property type="entry name" value="Cyt_c-like_dom_sf"/>
</dbReference>
<keyword evidence="2 4" id="KW-0479">Metal-binding</keyword>
<dbReference type="InterPro" id="IPR009056">
    <property type="entry name" value="Cyt_c-like_dom"/>
</dbReference>
<dbReference type="PANTHER" id="PTHR35008">
    <property type="entry name" value="BLL4482 PROTEIN-RELATED"/>
    <property type="match status" value="1"/>
</dbReference>
<dbReference type="PANTHER" id="PTHR35008:SF4">
    <property type="entry name" value="BLL4482 PROTEIN"/>
    <property type="match status" value="1"/>
</dbReference>
<evidence type="ECO:0000259" key="6">
    <source>
        <dbReference type="PROSITE" id="PS51007"/>
    </source>
</evidence>
<dbReference type="Pfam" id="PF00034">
    <property type="entry name" value="Cytochrom_C"/>
    <property type="match status" value="1"/>
</dbReference>
<dbReference type="SUPFAM" id="SSF46626">
    <property type="entry name" value="Cytochrome c"/>
    <property type="match status" value="1"/>
</dbReference>
<dbReference type="PROSITE" id="PS51007">
    <property type="entry name" value="CYTC"/>
    <property type="match status" value="1"/>
</dbReference>
<organism evidence="7 8">
    <name type="scientific">Mesorhizobium denitrificans</name>
    <dbReference type="NCBI Taxonomy" id="2294114"/>
    <lineage>
        <taxon>Bacteria</taxon>
        <taxon>Pseudomonadati</taxon>
        <taxon>Pseudomonadota</taxon>
        <taxon>Alphaproteobacteria</taxon>
        <taxon>Hyphomicrobiales</taxon>
        <taxon>Phyllobacteriaceae</taxon>
        <taxon>Mesorhizobium</taxon>
    </lineage>
</organism>
<keyword evidence="8" id="KW-1185">Reference proteome</keyword>
<evidence type="ECO:0000256" key="2">
    <source>
        <dbReference type="ARBA" id="ARBA00022723"/>
    </source>
</evidence>
<keyword evidence="1 4" id="KW-0349">Heme</keyword>
<evidence type="ECO:0000313" key="8">
    <source>
        <dbReference type="Proteomes" id="UP000262379"/>
    </source>
</evidence>
<protein>
    <submittedName>
        <fullName evidence="7">Cytochrome c</fullName>
    </submittedName>
</protein>
<accession>A0A371X9D0</accession>
<evidence type="ECO:0000256" key="4">
    <source>
        <dbReference type="PROSITE-ProRule" id="PRU00433"/>
    </source>
</evidence>
<dbReference type="AlphaFoldDB" id="A0A371X9D0"/>
<sequence>MSRKVVALGIVAALSGAAALAVIWQFGANPGEAAAIAQGRQLYAANCASCHGANLEGQPDWKRPLPSRRMPAPPHDASGHTWHHPDEVLFRITKEGPAAVVGGGYESDMQGFGEVLSDEEIGAVLAFIKSTWPERERAYQAEMSQREKEKTKEKTQ</sequence>
<proteinExistence type="predicted"/>
<dbReference type="Proteomes" id="UP000262379">
    <property type="component" value="Unassembled WGS sequence"/>
</dbReference>
<gene>
    <name evidence="7" type="ORF">DY251_16120</name>
</gene>
<dbReference type="GO" id="GO:0009055">
    <property type="term" value="F:electron transfer activity"/>
    <property type="evidence" value="ECO:0007669"/>
    <property type="project" value="InterPro"/>
</dbReference>
<dbReference type="InterPro" id="IPR051459">
    <property type="entry name" value="Cytochrome_c-type_DH"/>
</dbReference>
<name>A0A371X9D0_9HYPH</name>